<dbReference type="Gene3D" id="3.30.420.40">
    <property type="match status" value="2"/>
</dbReference>
<dbReference type="SUPFAM" id="SSF53067">
    <property type="entry name" value="Actin-like ATPase domain"/>
    <property type="match status" value="2"/>
</dbReference>
<feature type="domain" description="Carbohydrate kinase FGGY C-terminal" evidence="10">
    <location>
        <begin position="255"/>
        <end position="443"/>
    </location>
</feature>
<evidence type="ECO:0000259" key="10">
    <source>
        <dbReference type="Pfam" id="PF02782"/>
    </source>
</evidence>
<evidence type="ECO:0000259" key="9">
    <source>
        <dbReference type="Pfam" id="PF00370"/>
    </source>
</evidence>
<evidence type="ECO:0000256" key="6">
    <source>
        <dbReference type="ARBA" id="ARBA00023157"/>
    </source>
</evidence>
<keyword evidence="7" id="KW-0684">Rhamnose metabolism</keyword>
<sequence>MECFLAIDIGASSGRHIVGTKENGRLCLKEVYRFENGMKHDNKDASLYWDVDELYGEILNGMKACKEAGFEPKSMGIDTWGVDFVLLNEAGERIGNAIAYRDKRTEQMDKIVYETVQEQELYLRTGTQKQQFNTIYQLMALKERHPQVLEKAETFLMIPDYFHFLLTGESGNEYTNATTTQLINPETKDWDWELIRMLGYPEKIFQKIRRPGTVLGKLKEEVAEKVGFSCDVILPATHDTGSAIMAIPSTEENVMYISSGTWSLMGSECLKPICTEQSRNLNFTNEGGYDYRFRFLKNIMGLWMIQSIRREQQKTYSFAEICGMAEKCKMFPSRVDVNSPVFLAPESMTEAVKAECRKTGQTVPESLGELAAVVYESLAVCYGKTAAEIGKLTGKKYDVLHVIGGGANVDYLNQITADYTGKIIVAGPGEATALGNILAQMLQAGVFKNLQEARGAVALSFPLRKFYPKGV</sequence>
<dbReference type="PANTHER" id="PTHR10196">
    <property type="entry name" value="SUGAR KINASE"/>
    <property type="match status" value="1"/>
</dbReference>
<dbReference type="EMBL" id="QSSX01000055">
    <property type="protein sequence ID" value="RGM18885.1"/>
    <property type="molecule type" value="Genomic_DNA"/>
</dbReference>
<dbReference type="Pfam" id="PF02782">
    <property type="entry name" value="FGGY_C"/>
    <property type="match status" value="1"/>
</dbReference>
<dbReference type="EC" id="2.7.1.5" evidence="8"/>
<dbReference type="GO" id="GO:0008993">
    <property type="term" value="F:rhamnulokinase activity"/>
    <property type="evidence" value="ECO:0007669"/>
    <property type="project" value="UniProtKB-UniRule"/>
</dbReference>
<keyword evidence="5" id="KW-0067">ATP-binding</keyword>
<dbReference type="InterPro" id="IPR018485">
    <property type="entry name" value="FGGY_C"/>
</dbReference>
<dbReference type="GO" id="GO:0004370">
    <property type="term" value="F:glycerol kinase activity"/>
    <property type="evidence" value="ECO:0007669"/>
    <property type="project" value="TreeGrafter"/>
</dbReference>
<evidence type="ECO:0000313" key="11">
    <source>
        <dbReference type="EMBL" id="RGM18885.1"/>
    </source>
</evidence>
<dbReference type="GO" id="GO:0005829">
    <property type="term" value="C:cytosol"/>
    <property type="evidence" value="ECO:0007669"/>
    <property type="project" value="TreeGrafter"/>
</dbReference>
<reference evidence="11 12" key="1">
    <citation type="submission" date="2018-08" db="EMBL/GenBank/DDBJ databases">
        <title>A genome reference for cultivated species of the human gut microbiota.</title>
        <authorList>
            <person name="Zou Y."/>
            <person name="Xue W."/>
            <person name="Luo G."/>
        </authorList>
    </citation>
    <scope>NUCLEOTIDE SEQUENCE [LARGE SCALE GENOMIC DNA]</scope>
    <source>
        <strain evidence="11 12">TF01-20-2</strain>
    </source>
</reference>
<organism evidence="11 12">
    <name type="scientific">Mediterraneibacter gnavus</name>
    <name type="common">Ruminococcus gnavus</name>
    <dbReference type="NCBI Taxonomy" id="33038"/>
    <lineage>
        <taxon>Bacteria</taxon>
        <taxon>Bacillati</taxon>
        <taxon>Bacillota</taxon>
        <taxon>Clostridia</taxon>
        <taxon>Lachnospirales</taxon>
        <taxon>Lachnospiraceae</taxon>
        <taxon>Mediterraneibacter</taxon>
    </lineage>
</organism>
<dbReference type="NCBIfam" id="TIGR02627">
    <property type="entry name" value="rhamnulo_kin"/>
    <property type="match status" value="1"/>
</dbReference>
<dbReference type="CDD" id="cd07771">
    <property type="entry name" value="ASKHA_NBD_FGGY_RhaB-like"/>
    <property type="match status" value="1"/>
</dbReference>
<accession>A0A3E4UXD9</accession>
<dbReference type="GO" id="GO:0019301">
    <property type="term" value="P:rhamnose catabolic process"/>
    <property type="evidence" value="ECO:0007669"/>
    <property type="project" value="UniProtKB-UniRule"/>
</dbReference>
<evidence type="ECO:0000256" key="8">
    <source>
        <dbReference type="NCBIfam" id="TIGR02627"/>
    </source>
</evidence>
<gene>
    <name evidence="11" type="primary">rhaB</name>
    <name evidence="11" type="ORF">DXC31_15230</name>
</gene>
<dbReference type="InterPro" id="IPR018484">
    <property type="entry name" value="FGGY_N"/>
</dbReference>
<proteinExistence type="inferred from homology"/>
<dbReference type="AlphaFoldDB" id="A0A3E4UXD9"/>
<comment type="caution">
    <text evidence="11">The sequence shown here is derived from an EMBL/GenBank/DDBJ whole genome shotgun (WGS) entry which is preliminary data.</text>
</comment>
<evidence type="ECO:0000256" key="1">
    <source>
        <dbReference type="ARBA" id="ARBA00009156"/>
    </source>
</evidence>
<protein>
    <recommendedName>
        <fullName evidence="8">Rhamnulokinase</fullName>
        <ecNumber evidence="8">2.7.1.5</ecNumber>
    </recommendedName>
</protein>
<keyword evidence="3" id="KW-0547">Nucleotide-binding</keyword>
<evidence type="ECO:0000256" key="4">
    <source>
        <dbReference type="ARBA" id="ARBA00022777"/>
    </source>
</evidence>
<dbReference type="GO" id="GO:0005524">
    <property type="term" value="F:ATP binding"/>
    <property type="evidence" value="ECO:0007669"/>
    <property type="project" value="UniProtKB-KW"/>
</dbReference>
<evidence type="ECO:0000256" key="2">
    <source>
        <dbReference type="ARBA" id="ARBA00022679"/>
    </source>
</evidence>
<dbReference type="PIRSF" id="PIRSF000538">
    <property type="entry name" value="GlpK"/>
    <property type="match status" value="1"/>
</dbReference>
<dbReference type="RefSeq" id="WP_118038858.1">
    <property type="nucleotide sequence ID" value="NZ_CAXSNP010000004.1"/>
</dbReference>
<comment type="similarity">
    <text evidence="1">Belongs to the FGGY kinase family.</text>
</comment>
<name>A0A3E4UXD9_MEDGN</name>
<dbReference type="Pfam" id="PF00370">
    <property type="entry name" value="FGGY_N"/>
    <property type="match status" value="1"/>
</dbReference>
<evidence type="ECO:0000256" key="3">
    <source>
        <dbReference type="ARBA" id="ARBA00022741"/>
    </source>
</evidence>
<dbReference type="PANTHER" id="PTHR10196:SF93">
    <property type="entry name" value="L-RHAMNULOKINASE"/>
    <property type="match status" value="1"/>
</dbReference>
<feature type="domain" description="Carbohydrate kinase FGGY N-terminal" evidence="9">
    <location>
        <begin position="4"/>
        <end position="243"/>
    </location>
</feature>
<evidence type="ECO:0000256" key="7">
    <source>
        <dbReference type="ARBA" id="ARBA00023308"/>
    </source>
</evidence>
<evidence type="ECO:0000256" key="5">
    <source>
        <dbReference type="ARBA" id="ARBA00022840"/>
    </source>
</evidence>
<dbReference type="Proteomes" id="UP000260808">
    <property type="component" value="Unassembled WGS sequence"/>
</dbReference>
<dbReference type="InterPro" id="IPR000577">
    <property type="entry name" value="Carb_kinase_FGGY"/>
</dbReference>
<keyword evidence="4 11" id="KW-0418">Kinase</keyword>
<dbReference type="InterPro" id="IPR043129">
    <property type="entry name" value="ATPase_NBD"/>
</dbReference>
<evidence type="ECO:0000313" key="12">
    <source>
        <dbReference type="Proteomes" id="UP000260808"/>
    </source>
</evidence>
<keyword evidence="6" id="KW-1015">Disulfide bond</keyword>
<keyword evidence="2 11" id="KW-0808">Transferase</keyword>
<dbReference type="InterPro" id="IPR013449">
    <property type="entry name" value="Rhamnulokinase"/>
</dbReference>
<dbReference type="GO" id="GO:0006071">
    <property type="term" value="P:glycerol metabolic process"/>
    <property type="evidence" value="ECO:0007669"/>
    <property type="project" value="TreeGrafter"/>
</dbReference>